<feature type="domain" description="Transposase IS204/IS1001/IS1096/IS1165 DDE" evidence="1">
    <location>
        <begin position="11"/>
        <end position="117"/>
    </location>
</feature>
<evidence type="ECO:0000313" key="2">
    <source>
        <dbReference type="EMBL" id="SDL85791.1"/>
    </source>
</evidence>
<sequence>MNSEHSLFYNKAKKLYLFKQKLTRFANTKLLYKNPPISNSEAVLTSHFTPIKLEGQYSETKPWRIITPITIVNYHKNILNYFDNLIINASAESFNAKIKALRVKYRGVGNVNFLLFRLAKLYAWSTNFGCDPKFPLLFSPGHKKSSYLV</sequence>
<reference evidence="3" key="1">
    <citation type="submission" date="2016-10" db="EMBL/GenBank/DDBJ databases">
        <authorList>
            <person name="Varghese N."/>
            <person name="Submissions S."/>
        </authorList>
    </citation>
    <scope>NUCLEOTIDE SEQUENCE [LARGE SCALE GENOMIC DNA]</scope>
    <source>
        <strain evidence="3">DSM 24536</strain>
    </source>
</reference>
<dbReference type="RefSeq" id="WP_143007687.1">
    <property type="nucleotide sequence ID" value="NZ_FNHH01000003.1"/>
</dbReference>
<proteinExistence type="predicted"/>
<gene>
    <name evidence="2" type="ORF">SAMN05421813_10333</name>
</gene>
<accession>A0A1G9NHF4</accession>
<dbReference type="OrthoDB" id="2110692at2"/>
<name>A0A1G9NHF4_9SPHI</name>
<keyword evidence="3" id="KW-1185">Reference proteome</keyword>
<evidence type="ECO:0000259" key="1">
    <source>
        <dbReference type="Pfam" id="PF01610"/>
    </source>
</evidence>
<dbReference type="Pfam" id="PF01610">
    <property type="entry name" value="DDE_Tnp_ISL3"/>
    <property type="match status" value="1"/>
</dbReference>
<evidence type="ECO:0000313" key="3">
    <source>
        <dbReference type="Proteomes" id="UP000199226"/>
    </source>
</evidence>
<dbReference type="AlphaFoldDB" id="A0A1G9NHF4"/>
<dbReference type="STRING" id="990371.SAMN05421813_10333"/>
<organism evidence="2 3">
    <name type="scientific">Daejeonella rubra</name>
    <dbReference type="NCBI Taxonomy" id="990371"/>
    <lineage>
        <taxon>Bacteria</taxon>
        <taxon>Pseudomonadati</taxon>
        <taxon>Bacteroidota</taxon>
        <taxon>Sphingobacteriia</taxon>
        <taxon>Sphingobacteriales</taxon>
        <taxon>Sphingobacteriaceae</taxon>
        <taxon>Daejeonella</taxon>
    </lineage>
</organism>
<dbReference type="Proteomes" id="UP000199226">
    <property type="component" value="Unassembled WGS sequence"/>
</dbReference>
<protein>
    <submittedName>
        <fullName evidence="2">Transposase</fullName>
    </submittedName>
</protein>
<dbReference type="InterPro" id="IPR002560">
    <property type="entry name" value="Transposase_DDE"/>
</dbReference>
<dbReference type="EMBL" id="FNHH01000003">
    <property type="protein sequence ID" value="SDL85791.1"/>
    <property type="molecule type" value="Genomic_DNA"/>
</dbReference>